<name>G4CQH6_9NEIS</name>
<evidence type="ECO:0000256" key="1">
    <source>
        <dbReference type="SAM" id="Phobius"/>
    </source>
</evidence>
<keyword evidence="1" id="KW-0812">Transmembrane</keyword>
<dbReference type="PATRIC" id="fig|1030841.3.peg.1322"/>
<dbReference type="STRING" id="1030841.HMPREF9370_1336"/>
<evidence type="ECO:0000313" key="2">
    <source>
        <dbReference type="EMBL" id="EGZ46424.1"/>
    </source>
</evidence>
<keyword evidence="1" id="KW-0472">Membrane</keyword>
<proteinExistence type="predicted"/>
<dbReference type="HOGENOM" id="CLU_128725_0_0_4"/>
<feature type="transmembrane region" description="Helical" evidence="1">
    <location>
        <begin position="52"/>
        <end position="72"/>
    </location>
</feature>
<reference evidence="2 3" key="1">
    <citation type="submission" date="2011-06" db="EMBL/GenBank/DDBJ databases">
        <authorList>
            <person name="Muzny D."/>
            <person name="Qin X."/>
            <person name="Deng J."/>
            <person name="Jiang H."/>
            <person name="Liu Y."/>
            <person name="Qu J."/>
            <person name="Song X.-Z."/>
            <person name="Zhang L."/>
            <person name="Thornton R."/>
            <person name="Coyle M."/>
            <person name="Francisco L."/>
            <person name="Jackson L."/>
            <person name="Javaid M."/>
            <person name="Korchina V."/>
            <person name="Kovar C."/>
            <person name="Mata R."/>
            <person name="Mathew T."/>
            <person name="Ngo R."/>
            <person name="Nguyen L."/>
            <person name="Nguyen N."/>
            <person name="Okwuonu G."/>
            <person name="Ongeri F."/>
            <person name="Pham C."/>
            <person name="Simmons D."/>
            <person name="Wilczek-Boney K."/>
            <person name="Hale W."/>
            <person name="Jakkamsetti A."/>
            <person name="Pham P."/>
            <person name="Ruth R."/>
            <person name="San Lucas F."/>
            <person name="Warren J."/>
            <person name="Zhang J."/>
            <person name="Zhao Z."/>
            <person name="Zhou C."/>
            <person name="Zhu D."/>
            <person name="Lee S."/>
            <person name="Bess C."/>
            <person name="Blankenburg K."/>
            <person name="Forbes L."/>
            <person name="Fu Q."/>
            <person name="Gubbala S."/>
            <person name="Hirani K."/>
            <person name="Jayaseelan J.C."/>
            <person name="Lara F."/>
            <person name="Munidasa M."/>
            <person name="Palculict T."/>
            <person name="Patil S."/>
            <person name="Pu L.-L."/>
            <person name="Saada N."/>
            <person name="Tang L."/>
            <person name="Weissenberger G."/>
            <person name="Zhu Y."/>
            <person name="Hemphill L."/>
            <person name="Shang Y."/>
            <person name="Youmans B."/>
            <person name="Ayvaz T."/>
            <person name="Ross M."/>
            <person name="Santibanez J."/>
            <person name="Aqrawi P."/>
            <person name="Gross S."/>
            <person name="Joshi V."/>
            <person name="Fowler G."/>
            <person name="Nazareth L."/>
            <person name="Reid J."/>
            <person name="Worley K."/>
            <person name="Petrosino J."/>
            <person name="Highlander S."/>
            <person name="Gibbs R."/>
        </authorList>
    </citation>
    <scope>NUCLEOTIDE SEQUENCE [LARGE SCALE GENOMIC DNA]</scope>
    <source>
        <strain evidence="2 3">9715</strain>
    </source>
</reference>
<comment type="caution">
    <text evidence="2">The sequence shown here is derived from an EMBL/GenBank/DDBJ whole genome shotgun (WGS) entry which is preliminary data.</text>
</comment>
<dbReference type="EMBL" id="AGAZ01000049">
    <property type="protein sequence ID" value="EGZ46424.1"/>
    <property type="molecule type" value="Genomic_DNA"/>
</dbReference>
<dbReference type="Proteomes" id="UP000005336">
    <property type="component" value="Unassembled WGS sequence"/>
</dbReference>
<feature type="transmembrane region" description="Helical" evidence="1">
    <location>
        <begin position="104"/>
        <end position="126"/>
    </location>
</feature>
<dbReference type="AlphaFoldDB" id="G4CQH6"/>
<gene>
    <name evidence="2" type="ORF">HMPREF9370_1336</name>
</gene>
<evidence type="ECO:0000313" key="3">
    <source>
        <dbReference type="Proteomes" id="UP000005336"/>
    </source>
</evidence>
<feature type="transmembrane region" description="Helical" evidence="1">
    <location>
        <begin position="146"/>
        <end position="166"/>
    </location>
</feature>
<protein>
    <submittedName>
        <fullName evidence="2">Uncharacterized protein</fullName>
    </submittedName>
</protein>
<feature type="transmembrane region" description="Helical" evidence="1">
    <location>
        <begin position="78"/>
        <end position="97"/>
    </location>
</feature>
<sequence>MRQLGRRVNRRGIPLFRQAYPNPAISGIFRKNKPQTDNRQRIFQMFKRPEELIMAVLAALWVVLTFFLVSYFGAPTQTALLISALTLIWAGVFFMLWQRHLTSWIWPVFLGLLVACWWPYLDWYAVRDLIAAGVSGETIVVGKPWYATWTFKVILAIVPMVLGYGLKWKFARKEINTIP</sequence>
<keyword evidence="1" id="KW-1133">Transmembrane helix</keyword>
<keyword evidence="3" id="KW-1185">Reference proteome</keyword>
<accession>G4CQH6</accession>
<organism evidence="2 3">
    <name type="scientific">Neisseria wadsworthii 9715</name>
    <dbReference type="NCBI Taxonomy" id="1030841"/>
    <lineage>
        <taxon>Bacteria</taxon>
        <taxon>Pseudomonadati</taxon>
        <taxon>Pseudomonadota</taxon>
        <taxon>Betaproteobacteria</taxon>
        <taxon>Neisseriales</taxon>
        <taxon>Neisseriaceae</taxon>
        <taxon>Neisseria</taxon>
    </lineage>
</organism>